<evidence type="ECO:0000256" key="14">
    <source>
        <dbReference type="ARBA" id="ARBA00047899"/>
    </source>
</evidence>
<dbReference type="PIRSF" id="PIRSF000641">
    <property type="entry name" value="SRK"/>
    <property type="match status" value="1"/>
</dbReference>
<evidence type="ECO:0000256" key="11">
    <source>
        <dbReference type="ARBA" id="ARBA00023136"/>
    </source>
</evidence>
<organism evidence="23 24">
    <name type="scientific">Cajanus cajan</name>
    <name type="common">Pigeon pea</name>
    <name type="synonym">Cajanus indicus</name>
    <dbReference type="NCBI Taxonomy" id="3821"/>
    <lineage>
        <taxon>Eukaryota</taxon>
        <taxon>Viridiplantae</taxon>
        <taxon>Streptophyta</taxon>
        <taxon>Embryophyta</taxon>
        <taxon>Tracheophyta</taxon>
        <taxon>Spermatophyta</taxon>
        <taxon>Magnoliopsida</taxon>
        <taxon>eudicotyledons</taxon>
        <taxon>Gunneridae</taxon>
        <taxon>Pentapetalae</taxon>
        <taxon>rosids</taxon>
        <taxon>fabids</taxon>
        <taxon>Fabales</taxon>
        <taxon>Fabaceae</taxon>
        <taxon>Papilionoideae</taxon>
        <taxon>50 kb inversion clade</taxon>
        <taxon>NPAAA clade</taxon>
        <taxon>indigoferoid/millettioid clade</taxon>
        <taxon>Phaseoleae</taxon>
        <taxon>Cajanus</taxon>
    </lineage>
</organism>
<keyword evidence="2" id="KW-1003">Cell membrane</keyword>
<evidence type="ECO:0000256" key="3">
    <source>
        <dbReference type="ARBA" id="ARBA00022527"/>
    </source>
</evidence>
<dbReference type="EMBL" id="KQ483871">
    <property type="protein sequence ID" value="KYP39911.1"/>
    <property type="molecule type" value="Genomic_DNA"/>
</dbReference>
<dbReference type="PROSITE" id="PS50011">
    <property type="entry name" value="PROTEIN_KINASE_DOM"/>
    <property type="match status" value="1"/>
</dbReference>
<evidence type="ECO:0000256" key="19">
    <source>
        <dbReference type="SAM" id="SignalP"/>
    </source>
</evidence>
<dbReference type="Pfam" id="PF00954">
    <property type="entry name" value="S_locus_glycop"/>
    <property type="match status" value="1"/>
</dbReference>
<dbReference type="Pfam" id="PF08276">
    <property type="entry name" value="PAN_2"/>
    <property type="match status" value="1"/>
</dbReference>
<dbReference type="CDD" id="cd00028">
    <property type="entry name" value="B_lectin"/>
    <property type="match status" value="1"/>
</dbReference>
<keyword evidence="10 18" id="KW-1133">Transmembrane helix</keyword>
<keyword evidence="24" id="KW-1185">Reference proteome</keyword>
<reference evidence="23" key="1">
    <citation type="journal article" date="2012" name="Nat. Biotechnol.">
        <title>Draft genome sequence of pigeonpea (Cajanus cajan), an orphan legume crop of resource-poor farmers.</title>
        <authorList>
            <person name="Varshney R.K."/>
            <person name="Chen W."/>
            <person name="Li Y."/>
            <person name="Bharti A.K."/>
            <person name="Saxena R.K."/>
            <person name="Schlueter J.A."/>
            <person name="Donoghue M.T."/>
            <person name="Azam S."/>
            <person name="Fan G."/>
            <person name="Whaley A.M."/>
            <person name="Farmer A.D."/>
            <person name="Sheridan J."/>
            <person name="Iwata A."/>
            <person name="Tuteja R."/>
            <person name="Penmetsa R.V."/>
            <person name="Wu W."/>
            <person name="Upadhyaya H.D."/>
            <person name="Yang S.P."/>
            <person name="Shah T."/>
            <person name="Saxena K.B."/>
            <person name="Michael T."/>
            <person name="McCombie W.R."/>
            <person name="Yang B."/>
            <person name="Zhang G."/>
            <person name="Yang H."/>
            <person name="Wang J."/>
            <person name="Spillane C."/>
            <person name="Cook D.R."/>
            <person name="May G.D."/>
            <person name="Xu X."/>
            <person name="Jackson S.A."/>
        </authorList>
    </citation>
    <scope>NUCLEOTIDE SEQUENCE [LARGE SCALE GENOMIC DNA]</scope>
</reference>
<evidence type="ECO:0000256" key="2">
    <source>
        <dbReference type="ARBA" id="ARBA00022475"/>
    </source>
</evidence>
<dbReference type="AlphaFoldDB" id="A0A151RBK0"/>
<dbReference type="CDD" id="cd14066">
    <property type="entry name" value="STKc_IRAK"/>
    <property type="match status" value="1"/>
</dbReference>
<feature type="domain" description="Protein kinase" evidence="20">
    <location>
        <begin position="505"/>
        <end position="781"/>
    </location>
</feature>
<comment type="catalytic activity">
    <reaction evidence="15 16">
        <text>L-seryl-[protein] + ATP = O-phospho-L-seryl-[protein] + ADP + H(+)</text>
        <dbReference type="Rhea" id="RHEA:17989"/>
        <dbReference type="Rhea" id="RHEA-COMP:9863"/>
        <dbReference type="Rhea" id="RHEA-COMP:11604"/>
        <dbReference type="ChEBI" id="CHEBI:15378"/>
        <dbReference type="ChEBI" id="CHEBI:29999"/>
        <dbReference type="ChEBI" id="CHEBI:30616"/>
        <dbReference type="ChEBI" id="CHEBI:83421"/>
        <dbReference type="ChEBI" id="CHEBI:456216"/>
        <dbReference type="EC" id="2.7.11.1"/>
    </reaction>
</comment>
<dbReference type="InterPro" id="IPR024171">
    <property type="entry name" value="SRK-like_kinase"/>
</dbReference>
<protein>
    <recommendedName>
        <fullName evidence="16">Receptor-like serine/threonine-protein kinase</fullName>
        <ecNumber evidence="16">2.7.11.1</ecNumber>
    </recommendedName>
</protein>
<dbReference type="FunFam" id="1.10.510.10:FF:000060">
    <property type="entry name" value="G-type lectin S-receptor-like serine/threonine-protein kinase"/>
    <property type="match status" value="1"/>
</dbReference>
<dbReference type="PROSITE" id="PS50948">
    <property type="entry name" value="PAN"/>
    <property type="match status" value="1"/>
</dbReference>
<dbReference type="CDD" id="cd01098">
    <property type="entry name" value="PAN_AP_plant"/>
    <property type="match status" value="1"/>
</dbReference>
<keyword evidence="12" id="KW-1015">Disulfide bond</keyword>
<dbReference type="Pfam" id="PF11883">
    <property type="entry name" value="DUF3403"/>
    <property type="match status" value="1"/>
</dbReference>
<evidence type="ECO:0000256" key="18">
    <source>
        <dbReference type="SAM" id="Phobius"/>
    </source>
</evidence>
<keyword evidence="5 18" id="KW-0812">Transmembrane</keyword>
<dbReference type="FunFam" id="3.30.200.20:FF:000418">
    <property type="entry name" value="G-type lectin S-receptor-like serine/threonine-protein kinase"/>
    <property type="match status" value="1"/>
</dbReference>
<dbReference type="SMART" id="SM00473">
    <property type="entry name" value="PAN_AP"/>
    <property type="match status" value="1"/>
</dbReference>
<dbReference type="InterPro" id="IPR017441">
    <property type="entry name" value="Protein_kinase_ATP_BS"/>
</dbReference>
<dbReference type="InterPro" id="IPR001480">
    <property type="entry name" value="Bulb-type_lectin_dom"/>
</dbReference>
<dbReference type="GO" id="GO:0106310">
    <property type="term" value="F:protein serine kinase activity"/>
    <property type="evidence" value="ECO:0007669"/>
    <property type="project" value="RHEA"/>
</dbReference>
<dbReference type="SUPFAM" id="SSF51110">
    <property type="entry name" value="alpha-D-mannose-specific plant lectins"/>
    <property type="match status" value="1"/>
</dbReference>
<evidence type="ECO:0000256" key="12">
    <source>
        <dbReference type="ARBA" id="ARBA00023157"/>
    </source>
</evidence>
<dbReference type="SMART" id="SM00108">
    <property type="entry name" value="B_lectin"/>
    <property type="match status" value="1"/>
</dbReference>
<dbReference type="InterPro" id="IPR000858">
    <property type="entry name" value="S_locus_glycoprot_dom"/>
</dbReference>
<evidence type="ECO:0000256" key="8">
    <source>
        <dbReference type="ARBA" id="ARBA00022777"/>
    </source>
</evidence>
<keyword evidence="11 18" id="KW-0472">Membrane</keyword>
<evidence type="ECO:0000256" key="10">
    <source>
        <dbReference type="ARBA" id="ARBA00022989"/>
    </source>
</evidence>
<dbReference type="PROSITE" id="PS00107">
    <property type="entry name" value="PROTEIN_KINASE_ATP"/>
    <property type="match status" value="1"/>
</dbReference>
<comment type="similarity">
    <text evidence="16">Belongs to the protein kinase superfamily. Ser/Thr protein kinase family.</text>
</comment>
<dbReference type="SMART" id="SM00220">
    <property type="entry name" value="S_TKc"/>
    <property type="match status" value="1"/>
</dbReference>
<name>A0A151RBK0_CAJCA</name>
<dbReference type="PANTHER" id="PTHR27002:SF1105">
    <property type="entry name" value="S-LOCUS LECTIN KINASE FAMILY PROTEIN"/>
    <property type="match status" value="1"/>
</dbReference>
<dbReference type="PANTHER" id="PTHR27002">
    <property type="entry name" value="RECEPTOR-LIKE SERINE/THREONINE-PROTEIN KINASE SD1-8"/>
    <property type="match status" value="1"/>
</dbReference>
<evidence type="ECO:0000256" key="9">
    <source>
        <dbReference type="ARBA" id="ARBA00022840"/>
    </source>
</evidence>
<dbReference type="Gene3D" id="2.90.10.10">
    <property type="entry name" value="Bulb-type lectin domain"/>
    <property type="match status" value="1"/>
</dbReference>
<dbReference type="SUPFAM" id="SSF57414">
    <property type="entry name" value="Hairpin loop containing domain-like"/>
    <property type="match status" value="1"/>
</dbReference>
<dbReference type="InterPro" id="IPR008271">
    <property type="entry name" value="Ser/Thr_kinase_AS"/>
</dbReference>
<evidence type="ECO:0000313" key="23">
    <source>
        <dbReference type="EMBL" id="KYP39911.1"/>
    </source>
</evidence>
<feature type="domain" description="Bulb-type lectin" evidence="21">
    <location>
        <begin position="26"/>
        <end position="147"/>
    </location>
</feature>
<dbReference type="GO" id="GO:0048544">
    <property type="term" value="P:recognition of pollen"/>
    <property type="evidence" value="ECO:0007669"/>
    <property type="project" value="InterPro"/>
</dbReference>
<evidence type="ECO:0000256" key="6">
    <source>
        <dbReference type="ARBA" id="ARBA00022729"/>
    </source>
</evidence>
<keyword evidence="6 19" id="KW-0732">Signal</keyword>
<dbReference type="GO" id="GO:0005524">
    <property type="term" value="F:ATP binding"/>
    <property type="evidence" value="ECO:0007669"/>
    <property type="project" value="UniProtKB-UniRule"/>
</dbReference>
<keyword evidence="4 16" id="KW-0808">Transferase</keyword>
<dbReference type="PROSITE" id="PS00108">
    <property type="entry name" value="PROTEIN_KINASE_ST"/>
    <property type="match status" value="1"/>
</dbReference>
<dbReference type="SUPFAM" id="SSF56112">
    <property type="entry name" value="Protein kinase-like (PK-like)"/>
    <property type="match status" value="1"/>
</dbReference>
<comment type="catalytic activity">
    <reaction evidence="14 16">
        <text>L-threonyl-[protein] + ATP = O-phospho-L-threonyl-[protein] + ADP + H(+)</text>
        <dbReference type="Rhea" id="RHEA:46608"/>
        <dbReference type="Rhea" id="RHEA-COMP:11060"/>
        <dbReference type="Rhea" id="RHEA-COMP:11605"/>
        <dbReference type="ChEBI" id="CHEBI:15378"/>
        <dbReference type="ChEBI" id="CHEBI:30013"/>
        <dbReference type="ChEBI" id="CHEBI:30616"/>
        <dbReference type="ChEBI" id="CHEBI:61977"/>
        <dbReference type="ChEBI" id="CHEBI:456216"/>
        <dbReference type="EC" id="2.7.11.1"/>
    </reaction>
</comment>
<dbReference type="Gramene" id="C.cajan_35955.t">
    <property type="protein sequence ID" value="C.cajan_35955.t"/>
    <property type="gene ID" value="C.cajan_35955"/>
</dbReference>
<dbReference type="InterPro" id="IPR000719">
    <property type="entry name" value="Prot_kinase_dom"/>
</dbReference>
<evidence type="ECO:0000256" key="1">
    <source>
        <dbReference type="ARBA" id="ARBA00004251"/>
    </source>
</evidence>
<keyword evidence="23" id="KW-0675">Receptor</keyword>
<dbReference type="GO" id="GO:0005886">
    <property type="term" value="C:plasma membrane"/>
    <property type="evidence" value="ECO:0007669"/>
    <property type="project" value="UniProtKB-SubCell"/>
</dbReference>
<dbReference type="Pfam" id="PF07714">
    <property type="entry name" value="PK_Tyr_Ser-Thr"/>
    <property type="match status" value="1"/>
</dbReference>
<dbReference type="FunFam" id="2.90.10.10:FF:000001">
    <property type="entry name" value="G-type lectin S-receptor-like serine/threonine-protein kinase"/>
    <property type="match status" value="1"/>
</dbReference>
<accession>A0A151RBK0</accession>
<evidence type="ECO:0000256" key="5">
    <source>
        <dbReference type="ARBA" id="ARBA00022692"/>
    </source>
</evidence>
<dbReference type="InterPro" id="IPR011009">
    <property type="entry name" value="Kinase-like_dom_sf"/>
</dbReference>
<evidence type="ECO:0000259" key="22">
    <source>
        <dbReference type="PROSITE" id="PS50948"/>
    </source>
</evidence>
<evidence type="ECO:0000256" key="17">
    <source>
        <dbReference type="PROSITE-ProRule" id="PRU10141"/>
    </source>
</evidence>
<gene>
    <name evidence="23" type="ORF">KK1_038755</name>
</gene>
<evidence type="ECO:0000256" key="13">
    <source>
        <dbReference type="ARBA" id="ARBA00023180"/>
    </source>
</evidence>
<feature type="binding site" evidence="17">
    <location>
        <position position="533"/>
    </location>
    <ligand>
        <name>ATP</name>
        <dbReference type="ChEBI" id="CHEBI:30616"/>
    </ligand>
</feature>
<dbReference type="InterPro" id="IPR001245">
    <property type="entry name" value="Ser-Thr/Tyr_kinase_cat_dom"/>
</dbReference>
<dbReference type="EC" id="2.7.11.1" evidence="16"/>
<sequence length="823" mass="92580">MIVDFTSLILALIILCCFAQYCSSSNDTITADQFIRDPHTLTSANSFFKLGFFSPQNSSNRYVGIWYLSESNIIWVANRNHPLTNNSSGVVQISTDGNLLVLDHSKKRVIWSSNLTHVATNSSAKLFDTGNLILLDGASGRSSWESFQHPCHAFVPKMKLSTTNPKTGEKVRITSWKTPSDPSIGYYSATLEHPNMPELFYWFNKTRPYHRTGPWDGQSFIGSPRLFPGYAYRWSIMTEADETVYLSFDFRSEPYFVIASLNPQGDLAIALWIHEKLVGRVLLERTSCDLYGYCGAFGSCNKQSSPTCTCLSGYKPKNVEEWNTKNWTSGCVRSEPLHCGGHTNGSEISNDDGFLKLENVKVPDFVHRSTSLGDECREECLRNCSCVAYAYDSGGIGCMVWSGDLIDIQKFSSGGVDLYIRVPPSELEKHSGKRRHRIVMIPAVVTVGMIALAVCVYLSWKWIAKPAGKIYLQRQRTNEDQEQVKLNDPLPLFNFEELVNATNNFDSANALGKGGFGTVYKGQLKGGQEIAVKRLSKKSGQGLEECMNEVLVISKLQHRNLVRLLGCCIEQEENMLVYEYMPNKSLDAILFDPVKKKNLDWPKRFKIIEGISRGLLYLHRDSRLKIIHRDLKVSNILLDEEFNPKISDFGMARIFGGNDIQANTERVVGTFGYMPPEYAFQGLVSEKLDVFSFGVLLLEIISGRKITGYYDHDQPLSLLGLAWKLWNEKDIQSLIDLEISNLNNVNDIVRCIHIGLLCSQELAKERPIMATVISMLNSEFVNLPPPSNPAFLERQIVSCSDSSQQNYITYSVNNVTVTNIHGR</sequence>
<evidence type="ECO:0000259" key="21">
    <source>
        <dbReference type="PROSITE" id="PS50927"/>
    </source>
</evidence>
<evidence type="ECO:0000256" key="16">
    <source>
        <dbReference type="PIRNR" id="PIRNR000641"/>
    </source>
</evidence>
<dbReference type="InterPro" id="IPR003609">
    <property type="entry name" value="Pan_app"/>
</dbReference>
<feature type="transmembrane region" description="Helical" evidence="18">
    <location>
        <begin position="439"/>
        <end position="460"/>
    </location>
</feature>
<keyword evidence="3 16" id="KW-0723">Serine/threonine-protein kinase</keyword>
<dbReference type="InterPro" id="IPR021820">
    <property type="entry name" value="S-locus_recpt_kinase_C"/>
</dbReference>
<dbReference type="InterPro" id="IPR036426">
    <property type="entry name" value="Bulb-type_lectin_dom_sf"/>
</dbReference>
<keyword evidence="8 16" id="KW-0418">Kinase</keyword>
<keyword evidence="9 16" id="KW-0067">ATP-binding</keyword>
<dbReference type="GO" id="GO:0004674">
    <property type="term" value="F:protein serine/threonine kinase activity"/>
    <property type="evidence" value="ECO:0007669"/>
    <property type="project" value="UniProtKB-KW"/>
</dbReference>
<dbReference type="PROSITE" id="PS50927">
    <property type="entry name" value="BULB_LECTIN"/>
    <property type="match status" value="1"/>
</dbReference>
<comment type="subcellular location">
    <subcellularLocation>
        <location evidence="1">Cell membrane</location>
        <topology evidence="1">Single-pass type I membrane protein</topology>
    </subcellularLocation>
</comment>
<evidence type="ECO:0000256" key="4">
    <source>
        <dbReference type="ARBA" id="ARBA00022679"/>
    </source>
</evidence>
<evidence type="ECO:0000259" key="20">
    <source>
        <dbReference type="PROSITE" id="PS50011"/>
    </source>
</evidence>
<keyword evidence="13" id="KW-0325">Glycoprotein</keyword>
<dbReference type="Gene3D" id="3.30.200.20">
    <property type="entry name" value="Phosphorylase Kinase, domain 1"/>
    <property type="match status" value="1"/>
</dbReference>
<proteinExistence type="inferred from homology"/>
<dbReference type="Gene3D" id="1.10.510.10">
    <property type="entry name" value="Transferase(Phosphotransferase) domain 1"/>
    <property type="match status" value="1"/>
</dbReference>
<evidence type="ECO:0000256" key="7">
    <source>
        <dbReference type="ARBA" id="ARBA00022741"/>
    </source>
</evidence>
<feature type="domain" description="Apple" evidence="22">
    <location>
        <begin position="339"/>
        <end position="423"/>
    </location>
</feature>
<evidence type="ECO:0000313" key="24">
    <source>
        <dbReference type="Proteomes" id="UP000075243"/>
    </source>
</evidence>
<keyword evidence="7 16" id="KW-0547">Nucleotide-binding</keyword>
<dbReference type="Proteomes" id="UP000075243">
    <property type="component" value="Unassembled WGS sequence"/>
</dbReference>
<evidence type="ECO:0000256" key="15">
    <source>
        <dbReference type="ARBA" id="ARBA00048679"/>
    </source>
</evidence>
<dbReference type="Pfam" id="PF01453">
    <property type="entry name" value="B_lectin"/>
    <property type="match status" value="1"/>
</dbReference>
<feature type="signal peptide" evidence="19">
    <location>
        <begin position="1"/>
        <end position="24"/>
    </location>
</feature>
<feature type="chain" id="PRO_5007587827" description="Receptor-like serine/threonine-protein kinase" evidence="19">
    <location>
        <begin position="25"/>
        <end position="823"/>
    </location>
</feature>